<dbReference type="Proteomes" id="UP000694569">
    <property type="component" value="Unplaced"/>
</dbReference>
<dbReference type="PRINTS" id="PR00401">
    <property type="entry name" value="SH2DOMAIN"/>
</dbReference>
<dbReference type="PROSITE" id="PS50002">
    <property type="entry name" value="SH3"/>
    <property type="match status" value="1"/>
</dbReference>
<dbReference type="GO" id="GO:0005085">
    <property type="term" value="F:guanyl-nucleotide exchange factor activity"/>
    <property type="evidence" value="ECO:0007669"/>
    <property type="project" value="TreeGrafter"/>
</dbReference>
<dbReference type="GO" id="GO:0016477">
    <property type="term" value="P:cell migration"/>
    <property type="evidence" value="ECO:0007669"/>
    <property type="project" value="TreeGrafter"/>
</dbReference>
<dbReference type="GeneTree" id="ENSGT00940000159718"/>
<dbReference type="OrthoDB" id="5340910at2759"/>
<dbReference type="PROSITE" id="PS50001">
    <property type="entry name" value="SH2"/>
    <property type="match status" value="1"/>
</dbReference>
<evidence type="ECO:0000313" key="7">
    <source>
        <dbReference type="Proteomes" id="UP000694569"/>
    </source>
</evidence>
<protein>
    <submittedName>
        <fullName evidence="6">Uncharacterized protein</fullName>
    </submittedName>
</protein>
<name>A0A8C5QU97_9ANUR</name>
<evidence type="ECO:0000259" key="5">
    <source>
        <dbReference type="PROSITE" id="PS50002"/>
    </source>
</evidence>
<dbReference type="Pfam" id="PF00017">
    <property type="entry name" value="SH2"/>
    <property type="match status" value="1"/>
</dbReference>
<dbReference type="InterPro" id="IPR001452">
    <property type="entry name" value="SH3_domain"/>
</dbReference>
<evidence type="ECO:0000256" key="3">
    <source>
        <dbReference type="PROSITE-ProRule" id="PRU00192"/>
    </source>
</evidence>
<feature type="domain" description="SH2" evidence="4">
    <location>
        <begin position="50"/>
        <end position="140"/>
    </location>
</feature>
<dbReference type="CDD" id="cd11977">
    <property type="entry name" value="SH3_VAV2_2"/>
    <property type="match status" value="1"/>
</dbReference>
<feature type="domain" description="SH3" evidence="5">
    <location>
        <begin position="144"/>
        <end position="205"/>
    </location>
</feature>
<organism evidence="6 7">
    <name type="scientific">Leptobrachium leishanense</name>
    <name type="common">Leishan spiny toad</name>
    <dbReference type="NCBI Taxonomy" id="445787"/>
    <lineage>
        <taxon>Eukaryota</taxon>
        <taxon>Metazoa</taxon>
        <taxon>Chordata</taxon>
        <taxon>Craniata</taxon>
        <taxon>Vertebrata</taxon>
        <taxon>Euteleostomi</taxon>
        <taxon>Amphibia</taxon>
        <taxon>Batrachia</taxon>
        <taxon>Anura</taxon>
        <taxon>Pelobatoidea</taxon>
        <taxon>Megophryidae</taxon>
        <taxon>Leptobrachium</taxon>
    </lineage>
</organism>
<keyword evidence="7" id="KW-1185">Reference proteome</keyword>
<keyword evidence="2" id="KW-0727">SH2 domain</keyword>
<dbReference type="FunFam" id="2.30.30.40:FF:000039">
    <property type="entry name" value="Vav guanine nucleotide exchange factor 3"/>
    <property type="match status" value="1"/>
</dbReference>
<evidence type="ECO:0000256" key="1">
    <source>
        <dbReference type="ARBA" id="ARBA00022443"/>
    </source>
</evidence>
<keyword evidence="1 3" id="KW-0728">SH3 domain</keyword>
<dbReference type="AlphaFoldDB" id="A0A8C5QU97"/>
<dbReference type="InterPro" id="IPR036860">
    <property type="entry name" value="SH2_dom_sf"/>
</dbReference>
<dbReference type="Gene3D" id="3.30.505.10">
    <property type="entry name" value="SH2 domain"/>
    <property type="match status" value="1"/>
</dbReference>
<sequence>MQDLAMYINEVKRDNETLKKIDEFQKGDPDTQWWEGRMLASWTDYSRYPWFVGNVERPQADNLLKAHVSGTYLIRERPAEAERFAISIKFNEEVKHIKVVEEDNWIHITEAKKFERLLELVEYYQTHSSCSSRTPTKPPVFTPRPVGTAVARYNFAARDMRELSLRGGDVVKIYSRIGGDQGWWKGETNGRIVWFPSTYVEEEGVQ</sequence>
<dbReference type="PANTHER" id="PTHR45818">
    <property type="entry name" value="PROTEIN VAV"/>
    <property type="match status" value="1"/>
</dbReference>
<evidence type="ECO:0000259" key="4">
    <source>
        <dbReference type="PROSITE" id="PS50001"/>
    </source>
</evidence>
<evidence type="ECO:0000313" key="6">
    <source>
        <dbReference type="Ensembl" id="ENSLLEP00000042223.1"/>
    </source>
</evidence>
<dbReference type="SMART" id="SM00252">
    <property type="entry name" value="SH2"/>
    <property type="match status" value="1"/>
</dbReference>
<accession>A0A8C5QU97</accession>
<dbReference type="SUPFAM" id="SSF55550">
    <property type="entry name" value="SH2 domain"/>
    <property type="match status" value="1"/>
</dbReference>
<reference evidence="6" key="2">
    <citation type="submission" date="2025-09" db="UniProtKB">
        <authorList>
            <consortium name="Ensembl"/>
        </authorList>
    </citation>
    <scope>IDENTIFICATION</scope>
</reference>
<dbReference type="InterPro" id="IPR000980">
    <property type="entry name" value="SH2"/>
</dbReference>
<dbReference type="Pfam" id="PF00018">
    <property type="entry name" value="SH3_1"/>
    <property type="match status" value="1"/>
</dbReference>
<dbReference type="Ensembl" id="ENSLLET00000043906.1">
    <property type="protein sequence ID" value="ENSLLEP00000042223.1"/>
    <property type="gene ID" value="ENSLLEG00000026786.1"/>
</dbReference>
<dbReference type="GO" id="GO:0005737">
    <property type="term" value="C:cytoplasm"/>
    <property type="evidence" value="ECO:0007669"/>
    <property type="project" value="TreeGrafter"/>
</dbReference>
<dbReference type="PRINTS" id="PR00452">
    <property type="entry name" value="SH3DOMAIN"/>
</dbReference>
<dbReference type="Gene3D" id="2.30.30.40">
    <property type="entry name" value="SH3 Domains"/>
    <property type="match status" value="1"/>
</dbReference>
<reference evidence="6" key="1">
    <citation type="submission" date="2025-08" db="UniProtKB">
        <authorList>
            <consortium name="Ensembl"/>
        </authorList>
    </citation>
    <scope>IDENTIFICATION</scope>
</reference>
<dbReference type="SMART" id="SM00326">
    <property type="entry name" value="SH3"/>
    <property type="match status" value="1"/>
</dbReference>
<dbReference type="InterPro" id="IPR035732">
    <property type="entry name" value="VAV2_SH3_2"/>
</dbReference>
<proteinExistence type="predicted"/>
<dbReference type="PANTHER" id="PTHR45818:SF4">
    <property type="entry name" value="GUANINE NUCLEOTIDE EXCHANGE FACTOR VAV2"/>
    <property type="match status" value="1"/>
</dbReference>
<evidence type="ECO:0000256" key="2">
    <source>
        <dbReference type="PROSITE-ProRule" id="PRU00191"/>
    </source>
</evidence>